<dbReference type="GO" id="GO:0032465">
    <property type="term" value="P:regulation of cytokinesis"/>
    <property type="evidence" value="ECO:0007669"/>
    <property type="project" value="TreeGrafter"/>
</dbReference>
<evidence type="ECO:0000313" key="11">
    <source>
        <dbReference type="EMBL" id="KAK3913854.1"/>
    </source>
</evidence>
<evidence type="ECO:0000256" key="1">
    <source>
        <dbReference type="ARBA" id="ARBA00004214"/>
    </source>
</evidence>
<sequence length="486" mass="53856">MSVCGAVRSAGLAGPQGVHQGVVGTGGLGLAARPRPLALASATAPAPPVGGAIDLSWPPATPASPARREDDDGPRPAVEFAVHGLVRDRASSGPGPGPGQGRGARMTSITSSPMTPESLSTDCSLVDDLDLDLWEGQFEFVGPDFNKDGEDAEHADDVITPAMVRRARAERSRLEDLTADTEAQQWCDHLSDQVQMLQQQVGVLADNQTSTDERYTRAKQDNAALQARVLMLEEQLRETELRADERLQDEQKRHRELMVRVEREKQLELENFAIRLQTAELEAQTLRDEAGRLRLQADALRTEKLRVQEALVDAEAALAALREDVDQQKDAMRQREAEHQQREQLVEELTLEMERLREAALRQSARAREHEPDQAAQVLALSAQLERVRDEARQLREANEELQALVLTRGVEEGRSLLGSASLAAELEAMSQDENMDKSLDQSSVAKIRQALKEQQEMNAQLRQYIDGILINIIENYPELLEVRKP</sequence>
<dbReference type="AlphaFoldDB" id="A0AAE1H3H5"/>
<dbReference type="Gene3D" id="1.20.5.2440">
    <property type="match status" value="1"/>
</dbReference>
<dbReference type="GO" id="GO:0030496">
    <property type="term" value="C:midbody"/>
    <property type="evidence" value="ECO:0007669"/>
    <property type="project" value="UniProtKB-SubCell"/>
</dbReference>
<proteinExistence type="predicted"/>
<dbReference type="InterPro" id="IPR057316">
    <property type="entry name" value="Rab11-FIP3/4_dom"/>
</dbReference>
<dbReference type="EMBL" id="JAHWGI010000340">
    <property type="protein sequence ID" value="KAK3913854.1"/>
    <property type="molecule type" value="Genomic_DNA"/>
</dbReference>
<organism evidence="11 12">
    <name type="scientific">Frankliniella fusca</name>
    <dbReference type="NCBI Taxonomy" id="407009"/>
    <lineage>
        <taxon>Eukaryota</taxon>
        <taxon>Metazoa</taxon>
        <taxon>Ecdysozoa</taxon>
        <taxon>Arthropoda</taxon>
        <taxon>Hexapoda</taxon>
        <taxon>Insecta</taxon>
        <taxon>Pterygota</taxon>
        <taxon>Neoptera</taxon>
        <taxon>Paraneoptera</taxon>
        <taxon>Thysanoptera</taxon>
        <taxon>Terebrantia</taxon>
        <taxon>Thripoidea</taxon>
        <taxon>Thripidae</taxon>
        <taxon>Frankliniella</taxon>
    </lineage>
</organism>
<dbReference type="GO" id="GO:0055038">
    <property type="term" value="C:recycling endosome membrane"/>
    <property type="evidence" value="ECO:0007669"/>
    <property type="project" value="UniProtKB-SubCell"/>
</dbReference>
<dbReference type="InterPro" id="IPR019018">
    <property type="entry name" value="Rab-bd_FIP-RBD"/>
</dbReference>
<evidence type="ECO:0000256" key="5">
    <source>
        <dbReference type="ARBA" id="ARBA00022753"/>
    </source>
</evidence>
<dbReference type="SUPFAM" id="SSF144270">
    <property type="entry name" value="Eferin C-derminal domain-like"/>
    <property type="match status" value="1"/>
</dbReference>
<dbReference type="GO" id="GO:0032154">
    <property type="term" value="C:cleavage furrow"/>
    <property type="evidence" value="ECO:0007669"/>
    <property type="project" value="UniProtKB-SubCell"/>
</dbReference>
<keyword evidence="6 8" id="KW-0175">Coiled coil</keyword>
<dbReference type="Proteomes" id="UP001219518">
    <property type="component" value="Unassembled WGS sequence"/>
</dbReference>
<evidence type="ECO:0000256" key="6">
    <source>
        <dbReference type="ARBA" id="ARBA00023054"/>
    </source>
</evidence>
<evidence type="ECO:0000256" key="8">
    <source>
        <dbReference type="SAM" id="Coils"/>
    </source>
</evidence>
<feature type="coiled-coil region" evidence="8">
    <location>
        <begin position="215"/>
        <end position="408"/>
    </location>
</feature>
<accession>A0AAE1H3H5</accession>
<evidence type="ECO:0000256" key="7">
    <source>
        <dbReference type="ARBA" id="ARBA00023136"/>
    </source>
</evidence>
<comment type="subcellular location">
    <subcellularLocation>
        <location evidence="2">Cleavage furrow</location>
    </subcellularLocation>
    <subcellularLocation>
        <location evidence="1">Midbody</location>
    </subcellularLocation>
    <subcellularLocation>
        <location evidence="3">Recycling endosome membrane</location>
        <topology evidence="3">Peripheral membrane protein</topology>
    </subcellularLocation>
</comment>
<reference evidence="11" key="1">
    <citation type="submission" date="2021-07" db="EMBL/GenBank/DDBJ databases">
        <authorList>
            <person name="Catto M.A."/>
            <person name="Jacobson A."/>
            <person name="Kennedy G."/>
            <person name="Labadie P."/>
            <person name="Hunt B.G."/>
            <person name="Srinivasan R."/>
        </authorList>
    </citation>
    <scope>NUCLEOTIDE SEQUENCE</scope>
    <source>
        <strain evidence="11">PL_HMW_Pooled</strain>
        <tissue evidence="11">Head</tissue>
    </source>
</reference>
<feature type="region of interest" description="Disordered" evidence="9">
    <location>
        <begin position="50"/>
        <end position="120"/>
    </location>
</feature>
<evidence type="ECO:0000256" key="2">
    <source>
        <dbReference type="ARBA" id="ARBA00004626"/>
    </source>
</evidence>
<evidence type="ECO:0000256" key="9">
    <source>
        <dbReference type="SAM" id="MobiDB-lite"/>
    </source>
</evidence>
<gene>
    <name evidence="11" type="ORF">KUF71_004835</name>
</gene>
<dbReference type="InterPro" id="IPR037245">
    <property type="entry name" value="FIP-RBD_C_sf"/>
</dbReference>
<name>A0AAE1H3H5_9NEOP</name>
<keyword evidence="5" id="KW-0967">Endosome</keyword>
<dbReference type="PANTHER" id="PTHR15726:SF7">
    <property type="entry name" value="NUCLEAR FALLOUT, ISOFORM J"/>
    <property type="match status" value="1"/>
</dbReference>
<evidence type="ECO:0000256" key="4">
    <source>
        <dbReference type="ARBA" id="ARBA00022448"/>
    </source>
</evidence>
<comment type="caution">
    <text evidence="11">The sequence shown here is derived from an EMBL/GenBank/DDBJ whole genome shotgun (WGS) entry which is preliminary data.</text>
</comment>
<feature type="domain" description="FIP-RBD" evidence="10">
    <location>
        <begin position="422"/>
        <end position="484"/>
    </location>
</feature>
<dbReference type="PANTHER" id="PTHR15726">
    <property type="entry name" value="RAB11-FAMILY INTERACTING PROTEIN"/>
    <property type="match status" value="1"/>
</dbReference>
<dbReference type="GO" id="GO:0030139">
    <property type="term" value="C:endocytic vesicle"/>
    <property type="evidence" value="ECO:0007669"/>
    <property type="project" value="TreeGrafter"/>
</dbReference>
<keyword evidence="12" id="KW-1185">Reference proteome</keyword>
<evidence type="ECO:0000259" key="10">
    <source>
        <dbReference type="PROSITE" id="PS51511"/>
    </source>
</evidence>
<dbReference type="InterPro" id="IPR051977">
    <property type="entry name" value="Rab11-interacting_regulator"/>
</dbReference>
<dbReference type="GO" id="GO:0032456">
    <property type="term" value="P:endocytic recycling"/>
    <property type="evidence" value="ECO:0007669"/>
    <property type="project" value="TreeGrafter"/>
</dbReference>
<keyword evidence="7" id="KW-0472">Membrane</keyword>
<evidence type="ECO:0000256" key="3">
    <source>
        <dbReference type="ARBA" id="ARBA00004654"/>
    </source>
</evidence>
<evidence type="ECO:0000313" key="12">
    <source>
        <dbReference type="Proteomes" id="UP001219518"/>
    </source>
</evidence>
<dbReference type="Pfam" id="PF09457">
    <property type="entry name" value="RBD-FIP"/>
    <property type="match status" value="1"/>
</dbReference>
<protein>
    <submittedName>
        <fullName evidence="11">Rab11 family-interacting protein 4</fullName>
    </submittedName>
</protein>
<feature type="compositionally biased region" description="Polar residues" evidence="9">
    <location>
        <begin position="107"/>
        <end position="117"/>
    </location>
</feature>
<dbReference type="Pfam" id="PF25450">
    <property type="entry name" value="Rab11-FIP3"/>
    <property type="match status" value="1"/>
</dbReference>
<dbReference type="PROSITE" id="PS51511">
    <property type="entry name" value="FIP_RBD"/>
    <property type="match status" value="1"/>
</dbReference>
<keyword evidence="4" id="KW-0813">Transport</keyword>
<reference evidence="11" key="2">
    <citation type="journal article" date="2023" name="BMC Genomics">
        <title>Pest status, molecular evolution, and epigenetic factors derived from the genome assembly of Frankliniella fusca, a thysanopteran phytovirus vector.</title>
        <authorList>
            <person name="Catto M.A."/>
            <person name="Labadie P.E."/>
            <person name="Jacobson A.L."/>
            <person name="Kennedy G.G."/>
            <person name="Srinivasan R."/>
            <person name="Hunt B.G."/>
        </authorList>
    </citation>
    <scope>NUCLEOTIDE SEQUENCE</scope>
    <source>
        <strain evidence="11">PL_HMW_Pooled</strain>
    </source>
</reference>